<keyword evidence="2" id="KW-1185">Reference proteome</keyword>
<dbReference type="Proteomes" id="UP000004756">
    <property type="component" value="Unassembled WGS sequence"/>
</dbReference>
<sequence length="101" mass="11610">MTNATAVEAVIFDMDGVLIDSEVVYMNRLRWFVRDFLGKQVPEERLLTMVGATGNGHFEAVREYCPPDWDIEVFRSHYREFGKDKPIDYPGILFPDALPAL</sequence>
<feature type="non-terminal residue" evidence="1">
    <location>
        <position position="101"/>
    </location>
</feature>
<organism evidence="1 2">
    <name type="scientific">[Clostridium] asparagiforme DSM 15981</name>
    <dbReference type="NCBI Taxonomy" id="518636"/>
    <lineage>
        <taxon>Bacteria</taxon>
        <taxon>Bacillati</taxon>
        <taxon>Bacillota</taxon>
        <taxon>Clostridia</taxon>
        <taxon>Lachnospirales</taxon>
        <taxon>Lachnospiraceae</taxon>
        <taxon>Enterocloster</taxon>
    </lineage>
</organism>
<dbReference type="AlphaFoldDB" id="C0D8V4"/>
<dbReference type="RefSeq" id="WP_007717571.1">
    <property type="nucleotide sequence ID" value="NZ_GG657592.1"/>
</dbReference>
<dbReference type="SUPFAM" id="SSF56784">
    <property type="entry name" value="HAD-like"/>
    <property type="match status" value="1"/>
</dbReference>
<dbReference type="EMBL" id="ACCJ01000465">
    <property type="protein sequence ID" value="EEG52253.1"/>
    <property type="molecule type" value="Genomic_DNA"/>
</dbReference>
<evidence type="ECO:0000313" key="1">
    <source>
        <dbReference type="EMBL" id="EEG52253.1"/>
    </source>
</evidence>
<dbReference type="Gene3D" id="3.40.50.1000">
    <property type="entry name" value="HAD superfamily/HAD-like"/>
    <property type="match status" value="1"/>
</dbReference>
<reference evidence="1 2" key="1">
    <citation type="submission" date="2009-02" db="EMBL/GenBank/DDBJ databases">
        <title>Draft genome sequence of Clostridium asparagiforme (DSM 15981).</title>
        <authorList>
            <person name="Sudarsanam P."/>
            <person name="Ley R."/>
            <person name="Guruge J."/>
            <person name="Turnbaugh P.J."/>
            <person name="Mahowald M."/>
            <person name="Liep D."/>
            <person name="Gordon J."/>
        </authorList>
    </citation>
    <scope>NUCLEOTIDE SEQUENCE [LARGE SCALE GENOMIC DNA]</scope>
    <source>
        <strain evidence="1 2">DSM 15981</strain>
    </source>
</reference>
<name>C0D8V4_9FIRM</name>
<dbReference type="InterPro" id="IPR041492">
    <property type="entry name" value="HAD_2"/>
</dbReference>
<dbReference type="InterPro" id="IPR036412">
    <property type="entry name" value="HAD-like_sf"/>
</dbReference>
<dbReference type="HOGENOM" id="CLU_180707_0_0_9"/>
<proteinExistence type="predicted"/>
<evidence type="ECO:0000313" key="2">
    <source>
        <dbReference type="Proteomes" id="UP000004756"/>
    </source>
</evidence>
<accession>C0D8V4</accession>
<dbReference type="Pfam" id="PF13419">
    <property type="entry name" value="HAD_2"/>
    <property type="match status" value="1"/>
</dbReference>
<dbReference type="Gene3D" id="1.10.150.240">
    <property type="entry name" value="Putative phosphatase, domain 2"/>
    <property type="match status" value="1"/>
</dbReference>
<evidence type="ECO:0008006" key="3">
    <source>
        <dbReference type="Google" id="ProtNLM"/>
    </source>
</evidence>
<gene>
    <name evidence="1" type="ORF">CLOSTASPAR_05703</name>
</gene>
<dbReference type="InterPro" id="IPR023214">
    <property type="entry name" value="HAD_sf"/>
</dbReference>
<protein>
    <recommendedName>
        <fullName evidence="3">HAD family phosphatase</fullName>
    </recommendedName>
</protein>
<comment type="caution">
    <text evidence="1">The sequence shown here is derived from an EMBL/GenBank/DDBJ whole genome shotgun (WGS) entry which is preliminary data.</text>
</comment>
<dbReference type="InterPro" id="IPR023198">
    <property type="entry name" value="PGP-like_dom2"/>
</dbReference>